<comment type="caution">
    <text evidence="2">The sequence shown here is derived from an EMBL/GenBank/DDBJ whole genome shotgun (WGS) entry which is preliminary data.</text>
</comment>
<protein>
    <recommendedName>
        <fullName evidence="3">UvrABC system protein A</fullName>
    </recommendedName>
</protein>
<sequence>MVTKVINRFAENNQKTAMVVDHDIYVIDMLSQRLLVFEGKPSAYGEAHGPFSMESGMNRFLKNLGITFRRDEETRRPRVNNLGSRLDREQKESGNYYYSAKE</sequence>
<organism evidence="2">
    <name type="scientific">bioreactor metagenome</name>
    <dbReference type="NCBI Taxonomy" id="1076179"/>
    <lineage>
        <taxon>unclassified sequences</taxon>
        <taxon>metagenomes</taxon>
        <taxon>ecological metagenomes</taxon>
    </lineage>
</organism>
<dbReference type="InterPro" id="IPR027417">
    <property type="entry name" value="P-loop_NTPase"/>
</dbReference>
<dbReference type="EMBL" id="VSSQ01108246">
    <property type="protein sequence ID" value="MPN47060.1"/>
    <property type="molecule type" value="Genomic_DNA"/>
</dbReference>
<evidence type="ECO:0000313" key="2">
    <source>
        <dbReference type="EMBL" id="MPN47060.1"/>
    </source>
</evidence>
<evidence type="ECO:0008006" key="3">
    <source>
        <dbReference type="Google" id="ProtNLM"/>
    </source>
</evidence>
<accession>A0A645I7G9</accession>
<dbReference type="AlphaFoldDB" id="A0A645I7G9"/>
<dbReference type="PANTHER" id="PTHR19248">
    <property type="entry name" value="ATP-BINDING TRANSPORT PROTEIN-RELATED"/>
    <property type="match status" value="1"/>
</dbReference>
<name>A0A645I7G9_9ZZZZ</name>
<dbReference type="Gene3D" id="3.40.50.300">
    <property type="entry name" value="P-loop containing nucleotide triphosphate hydrolases"/>
    <property type="match status" value="1"/>
</dbReference>
<reference evidence="2" key="1">
    <citation type="submission" date="2019-08" db="EMBL/GenBank/DDBJ databases">
        <authorList>
            <person name="Kucharzyk K."/>
            <person name="Murdoch R.W."/>
            <person name="Higgins S."/>
            <person name="Loffler F."/>
        </authorList>
    </citation>
    <scope>NUCLEOTIDE SEQUENCE</scope>
</reference>
<gene>
    <name evidence="2" type="ORF">SDC9_194660</name>
</gene>
<proteinExistence type="predicted"/>
<dbReference type="InterPro" id="IPR013283">
    <property type="entry name" value="RLI1"/>
</dbReference>
<evidence type="ECO:0000256" key="1">
    <source>
        <dbReference type="SAM" id="MobiDB-lite"/>
    </source>
</evidence>
<feature type="region of interest" description="Disordered" evidence="1">
    <location>
        <begin position="75"/>
        <end position="102"/>
    </location>
</feature>